<accession>A0ABM0M3G8</accession>
<dbReference type="PRINTS" id="PR00819">
    <property type="entry name" value="CBXCFQXSUPER"/>
</dbReference>
<evidence type="ECO:0000313" key="7">
    <source>
        <dbReference type="RefSeq" id="XP_006814559.1"/>
    </source>
</evidence>
<reference evidence="7" key="1">
    <citation type="submission" date="2025-08" db="UniProtKB">
        <authorList>
            <consortium name="RefSeq"/>
        </authorList>
    </citation>
    <scope>IDENTIFICATION</scope>
    <source>
        <tissue evidence="7">Testes</tissue>
    </source>
</reference>
<dbReference type="InterPro" id="IPR050773">
    <property type="entry name" value="CbxX/CfxQ_RuBisCO_ESX"/>
</dbReference>
<gene>
    <name evidence="7" type="primary">LOC102806660</name>
</gene>
<dbReference type="GeneID" id="102806660"/>
<feature type="compositionally biased region" description="Polar residues" evidence="4">
    <location>
        <begin position="1"/>
        <end position="10"/>
    </location>
</feature>
<evidence type="ECO:0000256" key="4">
    <source>
        <dbReference type="SAM" id="MobiDB-lite"/>
    </source>
</evidence>
<dbReference type="PANTHER" id="PTHR43392">
    <property type="entry name" value="AAA-TYPE ATPASE FAMILY PROTEIN / ANKYRIN REPEAT FAMILY PROTEIN"/>
    <property type="match status" value="1"/>
</dbReference>
<feature type="region of interest" description="Disordered" evidence="4">
    <location>
        <begin position="1"/>
        <end position="20"/>
    </location>
</feature>
<feature type="domain" description="ATPase AAA-type core" evidence="5">
    <location>
        <begin position="39"/>
        <end position="103"/>
    </location>
</feature>
<sequence length="132" mass="14685">MTASDLSSGMSDVESLETTDTQEEGAYLMFGSSRKTGLSKSKSNIIAKYVGESKKNLKKKIDSAARGVLFIDEAYSLVKSANDFGIDEIHTLMHYRNGNSMSNTPVFYSCWVSKAYGKFFESESRITTKVQY</sequence>
<evidence type="ECO:0000256" key="1">
    <source>
        <dbReference type="ARBA" id="ARBA00010378"/>
    </source>
</evidence>
<dbReference type="Pfam" id="PF00004">
    <property type="entry name" value="AAA"/>
    <property type="match status" value="1"/>
</dbReference>
<protein>
    <submittedName>
        <fullName evidence="7">Protein cfxQ homolog</fullName>
    </submittedName>
</protein>
<organism evidence="6 7">
    <name type="scientific">Saccoglossus kowalevskii</name>
    <name type="common">Acorn worm</name>
    <dbReference type="NCBI Taxonomy" id="10224"/>
    <lineage>
        <taxon>Eukaryota</taxon>
        <taxon>Metazoa</taxon>
        <taxon>Hemichordata</taxon>
        <taxon>Enteropneusta</taxon>
        <taxon>Harrimaniidae</taxon>
        <taxon>Saccoglossus</taxon>
    </lineage>
</organism>
<dbReference type="InterPro" id="IPR003959">
    <property type="entry name" value="ATPase_AAA_core"/>
</dbReference>
<evidence type="ECO:0000256" key="3">
    <source>
        <dbReference type="ARBA" id="ARBA00022840"/>
    </source>
</evidence>
<keyword evidence="6" id="KW-1185">Reference proteome</keyword>
<evidence type="ECO:0000259" key="5">
    <source>
        <dbReference type="Pfam" id="PF00004"/>
    </source>
</evidence>
<dbReference type="PANTHER" id="PTHR43392:SF2">
    <property type="entry name" value="AAA-TYPE ATPASE FAMILY PROTEIN _ ANKYRIN REPEAT FAMILY PROTEIN"/>
    <property type="match status" value="1"/>
</dbReference>
<dbReference type="RefSeq" id="XP_006814559.1">
    <property type="nucleotide sequence ID" value="XM_006814496.1"/>
</dbReference>
<evidence type="ECO:0000256" key="2">
    <source>
        <dbReference type="ARBA" id="ARBA00022741"/>
    </source>
</evidence>
<proteinExistence type="inferred from homology"/>
<dbReference type="InterPro" id="IPR000641">
    <property type="entry name" value="CbxX/CfxQ"/>
</dbReference>
<evidence type="ECO:0000313" key="6">
    <source>
        <dbReference type="Proteomes" id="UP000694865"/>
    </source>
</evidence>
<dbReference type="Proteomes" id="UP000694865">
    <property type="component" value="Unplaced"/>
</dbReference>
<keyword evidence="2" id="KW-0547">Nucleotide-binding</keyword>
<dbReference type="Gene3D" id="3.40.50.300">
    <property type="entry name" value="P-loop containing nucleotide triphosphate hydrolases"/>
    <property type="match status" value="1"/>
</dbReference>
<dbReference type="InterPro" id="IPR027417">
    <property type="entry name" value="P-loop_NTPase"/>
</dbReference>
<keyword evidence="3" id="KW-0067">ATP-binding</keyword>
<comment type="similarity">
    <text evidence="1">Belongs to the CbxX/CfxQ family.</text>
</comment>
<name>A0ABM0M3G8_SACKO</name>